<dbReference type="Proteomes" id="UP001562357">
    <property type="component" value="Unassembled WGS sequence"/>
</dbReference>
<comment type="similarity">
    <text evidence="2">Belongs to the serine/threonine dehydratase family.</text>
</comment>
<proteinExistence type="inferred from homology"/>
<protein>
    <recommendedName>
        <fullName evidence="4">Tryptophan synthase beta chain-like PALP domain-containing protein</fullName>
    </recommendedName>
</protein>
<comment type="cofactor">
    <cofactor evidence="1">
        <name>pyridoxal 5'-phosphate</name>
        <dbReference type="ChEBI" id="CHEBI:597326"/>
    </cofactor>
</comment>
<evidence type="ECO:0000259" key="4">
    <source>
        <dbReference type="Pfam" id="PF00291"/>
    </source>
</evidence>
<dbReference type="CDD" id="cd01562">
    <property type="entry name" value="Thr-dehyd"/>
    <property type="match status" value="1"/>
</dbReference>
<dbReference type="InterPro" id="IPR001926">
    <property type="entry name" value="TrpB-like_PALP"/>
</dbReference>
<reference evidence="6" key="1">
    <citation type="submission" date="2024-06" db="EMBL/GenBank/DDBJ databases">
        <title>Draft Genome Sequences of Epichloe bromicola Strains Isolated from Elymus ciliaris.</title>
        <authorList>
            <consortium name="Epichloe bromicola genome sequencing consortium"/>
            <person name="Miura A."/>
            <person name="Imano S."/>
            <person name="Ashida A."/>
            <person name="Sato I."/>
            <person name="Chiba S."/>
            <person name="Tanaka A."/>
            <person name="Camagna M."/>
            <person name="Takemoto D."/>
        </authorList>
    </citation>
    <scope>NUCLEOTIDE SEQUENCE [LARGE SCALE GENOMIC DNA]</scope>
    <source>
        <strain evidence="6">DP</strain>
    </source>
</reference>
<evidence type="ECO:0000256" key="3">
    <source>
        <dbReference type="ARBA" id="ARBA00022898"/>
    </source>
</evidence>
<comment type="caution">
    <text evidence="5">The sequence shown here is derived from an EMBL/GenBank/DDBJ whole genome shotgun (WGS) entry which is preliminary data.</text>
</comment>
<dbReference type="PANTHER" id="PTHR43050:SF1">
    <property type="entry name" value="SERINE RACEMASE"/>
    <property type="match status" value="1"/>
</dbReference>
<dbReference type="SUPFAM" id="SSF53686">
    <property type="entry name" value="Tryptophan synthase beta subunit-like PLP-dependent enzymes"/>
    <property type="match status" value="1"/>
</dbReference>
<organism evidence="5 6">
    <name type="scientific">Epichloe bromicola</name>
    <dbReference type="NCBI Taxonomy" id="79588"/>
    <lineage>
        <taxon>Eukaryota</taxon>
        <taxon>Fungi</taxon>
        <taxon>Dikarya</taxon>
        <taxon>Ascomycota</taxon>
        <taxon>Pezizomycotina</taxon>
        <taxon>Sordariomycetes</taxon>
        <taxon>Hypocreomycetidae</taxon>
        <taxon>Hypocreales</taxon>
        <taxon>Clavicipitaceae</taxon>
        <taxon>Epichloe</taxon>
    </lineage>
</organism>
<name>A0ABQ0CU45_9HYPO</name>
<evidence type="ECO:0000256" key="1">
    <source>
        <dbReference type="ARBA" id="ARBA00001933"/>
    </source>
</evidence>
<dbReference type="EMBL" id="BAAFGZ010000236">
    <property type="protein sequence ID" value="GAB0136969.1"/>
    <property type="molecule type" value="Genomic_DNA"/>
</dbReference>
<dbReference type="Gene3D" id="3.40.50.1100">
    <property type="match status" value="2"/>
</dbReference>
<evidence type="ECO:0000256" key="2">
    <source>
        <dbReference type="ARBA" id="ARBA00010869"/>
    </source>
</evidence>
<dbReference type="PANTHER" id="PTHR43050">
    <property type="entry name" value="SERINE / THREONINE RACEMASE FAMILY MEMBER"/>
    <property type="match status" value="1"/>
</dbReference>
<dbReference type="InterPro" id="IPR036052">
    <property type="entry name" value="TrpB-like_PALP_sf"/>
</dbReference>
<keyword evidence="6" id="KW-1185">Reference proteome</keyword>
<keyword evidence="3" id="KW-0663">Pyridoxal phosphate</keyword>
<sequence>MSTSTAPNPPLTRASVQSAHALIKEHIHRTPVLTNRTLSDLASSPRDLKGTRFEGRKAARPTLQLWFKCENLQRAGAFKIRGAFHALERLMMEEGWVEGGGKERGVVTHSSGNHAQALALAARENKMTAHVIMPSISVAQKMAATRGYGARVYLSGSTEAEREALADKVMGETGARLVSPHDDPNVMLGQGTLGLEFQEQVSEQVSEQASGLTGGAGGGGSGGLDGIVAPCGGGGMLSGVALSAEGTGIRVFGAEPSYQGADDAKRGYYAGERVEKVSSLTVADGLRTPLGRWPWTVIYERRLVSGMYSVTEDEIRAAMRLVWERMKLVVEPSACVGLAVVLFDEDFRHMVEREAGDEGWHLGVVLSGGNVGAESVDAVASMFKPDGQST</sequence>
<accession>A0ABQ0CU45</accession>
<evidence type="ECO:0000313" key="5">
    <source>
        <dbReference type="EMBL" id="GAB0136969.1"/>
    </source>
</evidence>
<evidence type="ECO:0000313" key="6">
    <source>
        <dbReference type="Proteomes" id="UP001562357"/>
    </source>
</evidence>
<gene>
    <name evidence="5" type="primary">g5253</name>
    <name evidence="5" type="ORF">EsDP_00005253</name>
</gene>
<dbReference type="Pfam" id="PF00291">
    <property type="entry name" value="PALP"/>
    <property type="match status" value="1"/>
</dbReference>
<feature type="domain" description="Tryptophan synthase beta chain-like PALP" evidence="4">
    <location>
        <begin position="63"/>
        <end position="342"/>
    </location>
</feature>